<evidence type="ECO:0000259" key="11">
    <source>
        <dbReference type="Pfam" id="PF03033"/>
    </source>
</evidence>
<evidence type="ECO:0000256" key="4">
    <source>
        <dbReference type="ARBA" id="ARBA00022679"/>
    </source>
</evidence>
<feature type="domain" description="Glycosyltransferase family 28 N-terminal" evidence="11">
    <location>
        <begin position="7"/>
        <end position="141"/>
    </location>
</feature>
<comment type="pathway">
    <text evidence="10">Cell wall biogenesis; peptidoglycan biosynthesis.</text>
</comment>
<dbReference type="SUPFAM" id="SSF53756">
    <property type="entry name" value="UDP-Glycosyltransferase/glycogen phosphorylase"/>
    <property type="match status" value="1"/>
</dbReference>
<keyword evidence="3 10" id="KW-0328">Glycosyltransferase</keyword>
<keyword evidence="9 10" id="KW-0961">Cell wall biogenesis/degradation</keyword>
<evidence type="ECO:0000256" key="9">
    <source>
        <dbReference type="ARBA" id="ARBA00023316"/>
    </source>
</evidence>
<dbReference type="AlphaFoldDB" id="A0A3M8Q774"/>
<dbReference type="GO" id="GO:0005975">
    <property type="term" value="P:carbohydrate metabolic process"/>
    <property type="evidence" value="ECO:0007669"/>
    <property type="project" value="InterPro"/>
</dbReference>
<dbReference type="UniPathway" id="UPA00219"/>
<evidence type="ECO:0000313" key="13">
    <source>
        <dbReference type="EMBL" id="RNF51937.1"/>
    </source>
</evidence>
<dbReference type="Gene3D" id="3.40.50.2000">
    <property type="entry name" value="Glycogen Phosphorylase B"/>
    <property type="match status" value="2"/>
</dbReference>
<dbReference type="GO" id="GO:0005886">
    <property type="term" value="C:plasma membrane"/>
    <property type="evidence" value="ECO:0007669"/>
    <property type="project" value="UniProtKB-SubCell"/>
</dbReference>
<dbReference type="GO" id="GO:0008360">
    <property type="term" value="P:regulation of cell shape"/>
    <property type="evidence" value="ECO:0007669"/>
    <property type="project" value="UniProtKB-KW"/>
</dbReference>
<feature type="binding site" evidence="10">
    <location>
        <position position="189"/>
    </location>
    <ligand>
        <name>UDP-N-acetyl-alpha-D-glucosamine</name>
        <dbReference type="ChEBI" id="CHEBI:57705"/>
    </ligand>
</feature>
<dbReference type="HAMAP" id="MF_00033">
    <property type="entry name" value="MurG"/>
    <property type="match status" value="1"/>
</dbReference>
<comment type="subcellular location">
    <subcellularLocation>
        <location evidence="10">Cell membrane</location>
        <topology evidence="10">Peripheral membrane protein</topology>
        <orientation evidence="10">Cytoplasmic side</orientation>
    </subcellularLocation>
</comment>
<dbReference type="InterPro" id="IPR004276">
    <property type="entry name" value="GlycoTrans_28_N"/>
</dbReference>
<keyword evidence="5 10" id="KW-0133">Cell shape</keyword>
<dbReference type="Pfam" id="PF03033">
    <property type="entry name" value="Glyco_transf_28"/>
    <property type="match status" value="1"/>
</dbReference>
<feature type="binding site" evidence="10">
    <location>
        <position position="288"/>
    </location>
    <ligand>
        <name>UDP-N-acetyl-alpha-D-glucosamine</name>
        <dbReference type="ChEBI" id="CHEBI:57705"/>
    </ligand>
</feature>
<keyword evidence="7 10" id="KW-0472">Membrane</keyword>
<comment type="caution">
    <text evidence="13">The sequence shown here is derived from an EMBL/GenBank/DDBJ whole genome shotgun (WGS) entry which is preliminary data.</text>
</comment>
<keyword evidence="2 10" id="KW-0132">Cell division</keyword>
<comment type="function">
    <text evidence="10">Cell wall formation. Catalyzes the transfer of a GlcNAc subunit on undecaprenyl-pyrophosphoryl-MurNAc-pentapeptide (lipid intermediate I) to form undecaprenyl-pyrophosphoryl-MurNAc-(pentapeptide)GlcNAc (lipid intermediate II).</text>
</comment>
<dbReference type="GO" id="GO:0051301">
    <property type="term" value="P:cell division"/>
    <property type="evidence" value="ECO:0007669"/>
    <property type="project" value="UniProtKB-KW"/>
</dbReference>
<dbReference type="Proteomes" id="UP000280507">
    <property type="component" value="Unassembled WGS sequence"/>
</dbReference>
<dbReference type="PANTHER" id="PTHR21015">
    <property type="entry name" value="UDP-N-ACETYLGLUCOSAMINE--N-ACETYLMURAMYL-(PENTAPEPTIDE) PYROPHOSPHORYL-UNDECAPRENOL N-ACETYLGLUCOSAMINE TRANSFERASE 1"/>
    <property type="match status" value="1"/>
</dbReference>
<evidence type="ECO:0000256" key="6">
    <source>
        <dbReference type="ARBA" id="ARBA00022984"/>
    </source>
</evidence>
<feature type="binding site" evidence="10">
    <location>
        <position position="126"/>
    </location>
    <ligand>
        <name>UDP-N-acetyl-alpha-D-glucosamine</name>
        <dbReference type="ChEBI" id="CHEBI:57705"/>
    </ligand>
</feature>
<keyword evidence="8 10" id="KW-0131">Cell cycle</keyword>
<proteinExistence type="inferred from homology"/>
<evidence type="ECO:0000256" key="5">
    <source>
        <dbReference type="ARBA" id="ARBA00022960"/>
    </source>
</evidence>
<dbReference type="CDD" id="cd03785">
    <property type="entry name" value="GT28_MurG"/>
    <property type="match status" value="1"/>
</dbReference>
<evidence type="ECO:0000256" key="2">
    <source>
        <dbReference type="ARBA" id="ARBA00022618"/>
    </source>
</evidence>
<sequence>MSKPKRVVIMAGGTGGHIYPALACAHRFRGIGLEVEWLGSKGGMEETLVANHDIPVHSLSIKGVRGKGILGLLAAPFRVLYAIGQALAVLQKVKPDVVLGMGGFVAGPGGVAARLLGIPLAIHEQNAIAGTTNTLLSKFAKVRLQAFDGALANGVNVGNPIRDSILDQPVRETSREASRPLRLLVVGGSLGAKAINDVMPQVLASWSCSVRLDIWHQTGVRHFDDVLLDYKAANVEARVEAYLENMDQAYYWADLVLCRAGAMTVSELAIVGLPSILVPYPYAIDDHQTANARHLESVGAAVLLPQMKLSADTITELLSRFADNKETLLKMGESAKLVARPNATHDVVAHCLRLINHDK</sequence>
<dbReference type="PANTHER" id="PTHR21015:SF22">
    <property type="entry name" value="GLYCOSYLTRANSFERASE"/>
    <property type="match status" value="1"/>
</dbReference>
<dbReference type="GO" id="GO:0051991">
    <property type="term" value="F:UDP-N-acetyl-D-glucosamine:N-acetylmuramoyl-L-alanyl-D-glutamyl-meso-2,6-diaminopimelyl-D-alanyl-D-alanine-diphosphoundecaprenol 4-beta-N-acetylglucosaminlytransferase activity"/>
    <property type="evidence" value="ECO:0007669"/>
    <property type="project" value="RHEA"/>
</dbReference>
<keyword evidence="1 10" id="KW-1003">Cell membrane</keyword>
<name>A0A3M8Q774_9GAMM</name>
<organism evidence="13 14">
    <name type="scientific">Marinomonas hwangdonensis</name>
    <dbReference type="NCBI Taxonomy" id="1053647"/>
    <lineage>
        <taxon>Bacteria</taxon>
        <taxon>Pseudomonadati</taxon>
        <taxon>Pseudomonadota</taxon>
        <taxon>Gammaproteobacteria</taxon>
        <taxon>Oceanospirillales</taxon>
        <taxon>Oceanospirillaceae</taxon>
        <taxon>Marinomonas</taxon>
    </lineage>
</organism>
<dbReference type="GO" id="GO:0071555">
    <property type="term" value="P:cell wall organization"/>
    <property type="evidence" value="ECO:0007669"/>
    <property type="project" value="UniProtKB-KW"/>
</dbReference>
<evidence type="ECO:0000256" key="10">
    <source>
        <dbReference type="HAMAP-Rule" id="MF_00033"/>
    </source>
</evidence>
<comment type="catalytic activity">
    <reaction evidence="10">
        <text>di-trans,octa-cis-undecaprenyl diphospho-N-acetyl-alpha-D-muramoyl-L-alanyl-D-glutamyl-meso-2,6-diaminopimeloyl-D-alanyl-D-alanine + UDP-N-acetyl-alpha-D-glucosamine = di-trans,octa-cis-undecaprenyl diphospho-[N-acetyl-alpha-D-glucosaminyl-(1-&gt;4)]-N-acetyl-alpha-D-muramoyl-L-alanyl-D-glutamyl-meso-2,6-diaminopimeloyl-D-alanyl-D-alanine + UDP + H(+)</text>
        <dbReference type="Rhea" id="RHEA:31227"/>
        <dbReference type="ChEBI" id="CHEBI:15378"/>
        <dbReference type="ChEBI" id="CHEBI:57705"/>
        <dbReference type="ChEBI" id="CHEBI:58223"/>
        <dbReference type="ChEBI" id="CHEBI:61387"/>
        <dbReference type="ChEBI" id="CHEBI:61388"/>
        <dbReference type="EC" id="2.4.1.227"/>
    </reaction>
</comment>
<evidence type="ECO:0000256" key="3">
    <source>
        <dbReference type="ARBA" id="ARBA00022676"/>
    </source>
</evidence>
<gene>
    <name evidence="10 13" type="primary">murG</name>
    <name evidence="13" type="ORF">EBI00_03135</name>
</gene>
<accession>A0A3M8Q774</accession>
<dbReference type="InterPro" id="IPR006009">
    <property type="entry name" value="GlcNAc_MurG"/>
</dbReference>
<evidence type="ECO:0000256" key="7">
    <source>
        <dbReference type="ARBA" id="ARBA00023136"/>
    </source>
</evidence>
<comment type="similarity">
    <text evidence="10">Belongs to the glycosyltransferase 28 family. MurG subfamily.</text>
</comment>
<dbReference type="NCBIfam" id="TIGR01133">
    <property type="entry name" value="murG"/>
    <property type="match status" value="1"/>
</dbReference>
<reference evidence="13 14" key="1">
    <citation type="journal article" date="2012" name="Int. J. Syst. Evol. Microbiol.">
        <title>Marinomonas hwangdonensis sp. nov., isolated from seawater.</title>
        <authorList>
            <person name="Jung Y.T."/>
            <person name="Oh T.K."/>
            <person name="Yoon J.H."/>
        </authorList>
    </citation>
    <scope>NUCLEOTIDE SEQUENCE [LARGE SCALE GENOMIC DNA]</scope>
    <source>
        <strain evidence="13 14">HDW-15</strain>
    </source>
</reference>
<evidence type="ECO:0000313" key="14">
    <source>
        <dbReference type="Proteomes" id="UP000280507"/>
    </source>
</evidence>
<keyword evidence="14" id="KW-1185">Reference proteome</keyword>
<comment type="caution">
    <text evidence="10">Lacks conserved residue(s) required for the propagation of feature annotation.</text>
</comment>
<dbReference type="EMBL" id="RIZG01000002">
    <property type="protein sequence ID" value="RNF51937.1"/>
    <property type="molecule type" value="Genomic_DNA"/>
</dbReference>
<evidence type="ECO:0000256" key="1">
    <source>
        <dbReference type="ARBA" id="ARBA00022475"/>
    </source>
</evidence>
<dbReference type="OrthoDB" id="9808936at2"/>
<dbReference type="EC" id="2.4.1.227" evidence="10"/>
<dbReference type="InterPro" id="IPR007235">
    <property type="entry name" value="Glyco_trans_28_C"/>
</dbReference>
<dbReference type="RefSeq" id="WP_123094486.1">
    <property type="nucleotide sequence ID" value="NZ_RIZG01000002.1"/>
</dbReference>
<feature type="binding site" evidence="10">
    <location>
        <position position="162"/>
    </location>
    <ligand>
        <name>UDP-N-acetyl-alpha-D-glucosamine</name>
        <dbReference type="ChEBI" id="CHEBI:57705"/>
    </ligand>
</feature>
<feature type="domain" description="Glycosyl transferase family 28 C-terminal" evidence="12">
    <location>
        <begin position="183"/>
        <end position="341"/>
    </location>
</feature>
<dbReference type="GO" id="GO:0009252">
    <property type="term" value="P:peptidoglycan biosynthetic process"/>
    <property type="evidence" value="ECO:0007669"/>
    <property type="project" value="UniProtKB-UniRule"/>
</dbReference>
<keyword evidence="4 10" id="KW-0808">Transferase</keyword>
<dbReference type="GO" id="GO:0050511">
    <property type="term" value="F:undecaprenyldiphospho-muramoylpentapeptide beta-N-acetylglucosaminyltransferase activity"/>
    <property type="evidence" value="ECO:0007669"/>
    <property type="project" value="UniProtKB-UniRule"/>
</dbReference>
<dbReference type="Pfam" id="PF04101">
    <property type="entry name" value="Glyco_tran_28_C"/>
    <property type="match status" value="1"/>
</dbReference>
<evidence type="ECO:0000256" key="8">
    <source>
        <dbReference type="ARBA" id="ARBA00023306"/>
    </source>
</evidence>
<feature type="binding site" evidence="10">
    <location>
        <begin position="14"/>
        <end position="16"/>
    </location>
    <ligand>
        <name>UDP-N-acetyl-alpha-D-glucosamine</name>
        <dbReference type="ChEBI" id="CHEBI:57705"/>
    </ligand>
</feature>
<keyword evidence="6 10" id="KW-0573">Peptidoglycan synthesis</keyword>
<evidence type="ECO:0000259" key="12">
    <source>
        <dbReference type="Pfam" id="PF04101"/>
    </source>
</evidence>
<protein>
    <recommendedName>
        <fullName evidence="10">UDP-N-acetylglucosamine--N-acetylmuramyl-(pentapeptide) pyrophosphoryl-undecaprenol N-acetylglucosamine transferase</fullName>
        <ecNumber evidence="10">2.4.1.227</ecNumber>
    </recommendedName>
    <alternativeName>
        <fullName evidence="10">Undecaprenyl-PP-MurNAc-pentapeptide-UDPGlcNAc GlcNAc transferase</fullName>
    </alternativeName>
</protein>